<proteinExistence type="predicted"/>
<sequence length="23" mass="2635">MCFMCRMLGEILATYLSTHATNK</sequence>
<evidence type="ECO:0000313" key="1">
    <source>
        <dbReference type="EMBL" id="JAD25016.1"/>
    </source>
</evidence>
<reference evidence="1" key="1">
    <citation type="submission" date="2014-09" db="EMBL/GenBank/DDBJ databases">
        <authorList>
            <person name="Magalhaes I.L.F."/>
            <person name="Oliveira U."/>
            <person name="Santos F.R."/>
            <person name="Vidigal T.H.D.A."/>
            <person name="Brescovit A.D."/>
            <person name="Santos A.J."/>
        </authorList>
    </citation>
    <scope>NUCLEOTIDE SEQUENCE</scope>
    <source>
        <tissue evidence="1">Shoot tissue taken approximately 20 cm above the soil surface</tissue>
    </source>
</reference>
<organism evidence="1">
    <name type="scientific">Arundo donax</name>
    <name type="common">Giant reed</name>
    <name type="synonym">Donax arundinaceus</name>
    <dbReference type="NCBI Taxonomy" id="35708"/>
    <lineage>
        <taxon>Eukaryota</taxon>
        <taxon>Viridiplantae</taxon>
        <taxon>Streptophyta</taxon>
        <taxon>Embryophyta</taxon>
        <taxon>Tracheophyta</taxon>
        <taxon>Spermatophyta</taxon>
        <taxon>Magnoliopsida</taxon>
        <taxon>Liliopsida</taxon>
        <taxon>Poales</taxon>
        <taxon>Poaceae</taxon>
        <taxon>PACMAD clade</taxon>
        <taxon>Arundinoideae</taxon>
        <taxon>Arundineae</taxon>
        <taxon>Arundo</taxon>
    </lineage>
</organism>
<name>A0A0A8YGQ3_ARUDO</name>
<dbReference type="EMBL" id="GBRH01272879">
    <property type="protein sequence ID" value="JAD25016.1"/>
    <property type="molecule type" value="Transcribed_RNA"/>
</dbReference>
<dbReference type="AlphaFoldDB" id="A0A0A8YGQ3"/>
<protein>
    <submittedName>
        <fullName evidence="1">Uncharacterized protein</fullName>
    </submittedName>
</protein>
<reference evidence="1" key="2">
    <citation type="journal article" date="2015" name="Data Brief">
        <title>Shoot transcriptome of the giant reed, Arundo donax.</title>
        <authorList>
            <person name="Barrero R.A."/>
            <person name="Guerrero F.D."/>
            <person name="Moolhuijzen P."/>
            <person name="Goolsby J.A."/>
            <person name="Tidwell J."/>
            <person name="Bellgard S.E."/>
            <person name="Bellgard M.I."/>
        </authorList>
    </citation>
    <scope>NUCLEOTIDE SEQUENCE</scope>
    <source>
        <tissue evidence="1">Shoot tissue taken approximately 20 cm above the soil surface</tissue>
    </source>
</reference>
<accession>A0A0A8YGQ3</accession>